<evidence type="ECO:0000313" key="9">
    <source>
        <dbReference type="EMBL" id="KAL3502359.1"/>
    </source>
</evidence>
<gene>
    <name evidence="9" type="ORF">ACH5RR_036808</name>
</gene>
<feature type="region of interest" description="Disordered" evidence="7">
    <location>
        <begin position="106"/>
        <end position="146"/>
    </location>
</feature>
<dbReference type="PANTHER" id="PTHR31194:SF202">
    <property type="entry name" value="ETHYLENE-RESPONSIVE TRANSCRIPTION FACTOR ERF070"/>
    <property type="match status" value="1"/>
</dbReference>
<proteinExistence type="predicted"/>
<dbReference type="PROSITE" id="PS51032">
    <property type="entry name" value="AP2_ERF"/>
    <property type="match status" value="1"/>
</dbReference>
<dbReference type="InterPro" id="IPR001471">
    <property type="entry name" value="AP2/ERF_dom"/>
</dbReference>
<keyword evidence="3" id="KW-0805">Transcription regulation</keyword>
<dbReference type="InterPro" id="IPR036955">
    <property type="entry name" value="AP2/ERF_dom_sf"/>
</dbReference>
<dbReference type="CDD" id="cd00018">
    <property type="entry name" value="AP2"/>
    <property type="match status" value="1"/>
</dbReference>
<dbReference type="InterPro" id="IPR050913">
    <property type="entry name" value="AP2/ERF_ERF"/>
</dbReference>
<dbReference type="Gene3D" id="3.30.730.10">
    <property type="entry name" value="AP2/ERF domain"/>
    <property type="match status" value="1"/>
</dbReference>
<feature type="region of interest" description="Disordered" evidence="7">
    <location>
        <begin position="70"/>
        <end position="89"/>
    </location>
</feature>
<evidence type="ECO:0000313" key="10">
    <source>
        <dbReference type="Proteomes" id="UP001630127"/>
    </source>
</evidence>
<dbReference type="PANTHER" id="PTHR31194">
    <property type="entry name" value="SHN SHINE , DNA BINDING / TRANSCRIPTION FACTOR"/>
    <property type="match status" value="1"/>
</dbReference>
<feature type="compositionally biased region" description="Basic and acidic residues" evidence="7">
    <location>
        <begin position="123"/>
        <end position="146"/>
    </location>
</feature>
<evidence type="ECO:0000256" key="4">
    <source>
        <dbReference type="ARBA" id="ARBA00023125"/>
    </source>
</evidence>
<dbReference type="GO" id="GO:0006952">
    <property type="term" value="P:defense response"/>
    <property type="evidence" value="ECO:0007669"/>
    <property type="project" value="UniProtKB-KW"/>
</dbReference>
<keyword evidence="6" id="KW-0539">Nucleus</keyword>
<dbReference type="PRINTS" id="PR00367">
    <property type="entry name" value="ETHRSPELEMNT"/>
</dbReference>
<organism evidence="9 10">
    <name type="scientific">Cinchona calisaya</name>
    <dbReference type="NCBI Taxonomy" id="153742"/>
    <lineage>
        <taxon>Eukaryota</taxon>
        <taxon>Viridiplantae</taxon>
        <taxon>Streptophyta</taxon>
        <taxon>Embryophyta</taxon>
        <taxon>Tracheophyta</taxon>
        <taxon>Spermatophyta</taxon>
        <taxon>Magnoliopsida</taxon>
        <taxon>eudicotyledons</taxon>
        <taxon>Gunneridae</taxon>
        <taxon>Pentapetalae</taxon>
        <taxon>asterids</taxon>
        <taxon>lamiids</taxon>
        <taxon>Gentianales</taxon>
        <taxon>Rubiaceae</taxon>
        <taxon>Cinchonoideae</taxon>
        <taxon>Cinchoneae</taxon>
        <taxon>Cinchona</taxon>
    </lineage>
</organism>
<feature type="domain" description="AP2/ERF" evidence="8">
    <location>
        <begin position="149"/>
        <end position="206"/>
    </location>
</feature>
<dbReference type="GO" id="GO:0005634">
    <property type="term" value="C:nucleus"/>
    <property type="evidence" value="ECO:0007669"/>
    <property type="project" value="UniProtKB-SubCell"/>
</dbReference>
<sequence length="223" mass="25537">MSRLLRSSYPELFPNFPCPSKGEQLQRTFCLNITKMSSNEEVEYSEHLMQTTKFRPSSQIETYPRVLRISVTDPDGTDSSSEEEDQTTKCRRVRKFINEIRIEALASEEESNGNGNGKGKPSSRNELENKRKSRSTDKVESQDESKFRKFRGVRLRPWGRWAAEIRDPIRRKRLWLGTFDTAEEAAMVYDQAAIKLHGPKAITNFTPPPHVGDNLSSTSNPLP</sequence>
<name>A0ABD2Y7W9_9GENT</name>
<evidence type="ECO:0000256" key="5">
    <source>
        <dbReference type="ARBA" id="ARBA00023163"/>
    </source>
</evidence>
<accession>A0ABD2Y7W9</accession>
<evidence type="ECO:0000256" key="1">
    <source>
        <dbReference type="ARBA" id="ARBA00004123"/>
    </source>
</evidence>
<dbReference type="SMART" id="SM00380">
    <property type="entry name" value="AP2"/>
    <property type="match status" value="1"/>
</dbReference>
<protein>
    <recommendedName>
        <fullName evidence="8">AP2/ERF domain-containing protein</fullName>
    </recommendedName>
</protein>
<dbReference type="Pfam" id="PF00847">
    <property type="entry name" value="AP2"/>
    <property type="match status" value="1"/>
</dbReference>
<evidence type="ECO:0000256" key="7">
    <source>
        <dbReference type="SAM" id="MobiDB-lite"/>
    </source>
</evidence>
<reference evidence="9 10" key="1">
    <citation type="submission" date="2024-11" db="EMBL/GenBank/DDBJ databases">
        <title>A near-complete genome assembly of Cinchona calisaya.</title>
        <authorList>
            <person name="Lian D.C."/>
            <person name="Zhao X.W."/>
            <person name="Wei L."/>
        </authorList>
    </citation>
    <scope>NUCLEOTIDE SEQUENCE [LARGE SCALE GENOMIC DNA]</scope>
    <source>
        <tissue evidence="9">Nenye</tissue>
    </source>
</reference>
<keyword evidence="10" id="KW-1185">Reference proteome</keyword>
<comment type="caution">
    <text evidence="9">The sequence shown here is derived from an EMBL/GenBank/DDBJ whole genome shotgun (WGS) entry which is preliminary data.</text>
</comment>
<keyword evidence="2" id="KW-0611">Plant defense</keyword>
<dbReference type="AlphaFoldDB" id="A0ABD2Y7W9"/>
<evidence type="ECO:0000259" key="8">
    <source>
        <dbReference type="PROSITE" id="PS51032"/>
    </source>
</evidence>
<dbReference type="SUPFAM" id="SSF54171">
    <property type="entry name" value="DNA-binding domain"/>
    <property type="match status" value="1"/>
</dbReference>
<dbReference type="EMBL" id="JBJUIK010000015">
    <property type="protein sequence ID" value="KAL3502359.1"/>
    <property type="molecule type" value="Genomic_DNA"/>
</dbReference>
<comment type="subcellular location">
    <subcellularLocation>
        <location evidence="1">Nucleus</location>
    </subcellularLocation>
</comment>
<evidence type="ECO:0000256" key="2">
    <source>
        <dbReference type="ARBA" id="ARBA00022821"/>
    </source>
</evidence>
<evidence type="ECO:0000256" key="6">
    <source>
        <dbReference type="ARBA" id="ARBA00023242"/>
    </source>
</evidence>
<keyword evidence="4" id="KW-0238">DNA-binding</keyword>
<keyword evidence="5" id="KW-0804">Transcription</keyword>
<dbReference type="InterPro" id="IPR016177">
    <property type="entry name" value="DNA-bd_dom_sf"/>
</dbReference>
<evidence type="ECO:0000256" key="3">
    <source>
        <dbReference type="ARBA" id="ARBA00023015"/>
    </source>
</evidence>
<dbReference type="FunFam" id="3.30.730.10:FF:000001">
    <property type="entry name" value="Ethylene-responsive transcription factor 2"/>
    <property type="match status" value="1"/>
</dbReference>
<dbReference type="GO" id="GO:0003677">
    <property type="term" value="F:DNA binding"/>
    <property type="evidence" value="ECO:0007669"/>
    <property type="project" value="UniProtKB-KW"/>
</dbReference>
<dbReference type="Proteomes" id="UP001630127">
    <property type="component" value="Unassembled WGS sequence"/>
</dbReference>